<evidence type="ECO:0000256" key="1">
    <source>
        <dbReference type="ARBA" id="ARBA00022771"/>
    </source>
</evidence>
<dbReference type="AlphaFoldDB" id="A0ABD0K1P3"/>
<dbReference type="PANTHER" id="PTHR14609">
    <property type="entry name" value="RING FINGER PROTEIN 219"/>
    <property type="match status" value="1"/>
</dbReference>
<evidence type="ECO:0000256" key="2">
    <source>
        <dbReference type="ARBA" id="ARBA00022833"/>
    </source>
</evidence>
<dbReference type="PROSITE" id="PS50089">
    <property type="entry name" value="ZF_RING_2"/>
    <property type="match status" value="1"/>
</dbReference>
<evidence type="ECO:0000256" key="3">
    <source>
        <dbReference type="PROSITE-ProRule" id="PRU00175"/>
    </source>
</evidence>
<proteinExistence type="predicted"/>
<dbReference type="GO" id="GO:0008270">
    <property type="term" value="F:zinc ion binding"/>
    <property type="evidence" value="ECO:0007669"/>
    <property type="project" value="UniProtKB-KW"/>
</dbReference>
<dbReference type="InterPro" id="IPR001841">
    <property type="entry name" value="Znf_RING"/>
</dbReference>
<reference evidence="5 6" key="1">
    <citation type="journal article" date="2023" name="Sci. Data">
        <title>Genome assembly of the Korean intertidal mud-creeper Batillaria attramentaria.</title>
        <authorList>
            <person name="Patra A.K."/>
            <person name="Ho P.T."/>
            <person name="Jun S."/>
            <person name="Lee S.J."/>
            <person name="Kim Y."/>
            <person name="Won Y.J."/>
        </authorList>
    </citation>
    <scope>NUCLEOTIDE SEQUENCE [LARGE SCALE GENOMIC DNA]</scope>
    <source>
        <strain evidence="5">Wonlab-2016</strain>
    </source>
</reference>
<dbReference type="SUPFAM" id="SSF57850">
    <property type="entry name" value="RING/U-box"/>
    <property type="match status" value="1"/>
</dbReference>
<dbReference type="PANTHER" id="PTHR14609:SF1">
    <property type="entry name" value="ORC UBIQUITIN LIGASE 1"/>
    <property type="match status" value="1"/>
</dbReference>
<sequence>MAAQTNARHGKPSSTQMSSLPITCQICLGKVKQPVLCPNCHVFCGPCMNIWLERNQKCPACRVPIDDGNPVKHIRGGLNQQEDEQIPAPSVALSCAKSALTFCTKTMRRHWRGYRGR</sequence>
<keyword evidence="6" id="KW-1185">Reference proteome</keyword>
<dbReference type="InterPro" id="IPR013083">
    <property type="entry name" value="Znf_RING/FYVE/PHD"/>
</dbReference>
<dbReference type="Pfam" id="PF13920">
    <property type="entry name" value="zf-C3HC4_3"/>
    <property type="match status" value="1"/>
</dbReference>
<dbReference type="InterPro" id="IPR039209">
    <property type="entry name" value="OBI1"/>
</dbReference>
<dbReference type="Gene3D" id="3.30.40.10">
    <property type="entry name" value="Zinc/RING finger domain, C3HC4 (zinc finger)"/>
    <property type="match status" value="1"/>
</dbReference>
<evidence type="ECO:0000259" key="4">
    <source>
        <dbReference type="PROSITE" id="PS50089"/>
    </source>
</evidence>
<feature type="domain" description="RING-type" evidence="4">
    <location>
        <begin position="24"/>
        <end position="62"/>
    </location>
</feature>
<dbReference type="EMBL" id="JACVVK020000274">
    <property type="protein sequence ID" value="KAK7480782.1"/>
    <property type="molecule type" value="Genomic_DNA"/>
</dbReference>
<keyword evidence="1 3" id="KW-0479">Metal-binding</keyword>
<organism evidence="5 6">
    <name type="scientific">Batillaria attramentaria</name>
    <dbReference type="NCBI Taxonomy" id="370345"/>
    <lineage>
        <taxon>Eukaryota</taxon>
        <taxon>Metazoa</taxon>
        <taxon>Spiralia</taxon>
        <taxon>Lophotrochozoa</taxon>
        <taxon>Mollusca</taxon>
        <taxon>Gastropoda</taxon>
        <taxon>Caenogastropoda</taxon>
        <taxon>Sorbeoconcha</taxon>
        <taxon>Cerithioidea</taxon>
        <taxon>Batillariidae</taxon>
        <taxon>Batillaria</taxon>
    </lineage>
</organism>
<evidence type="ECO:0000313" key="6">
    <source>
        <dbReference type="Proteomes" id="UP001519460"/>
    </source>
</evidence>
<comment type="caution">
    <text evidence="5">The sequence shown here is derived from an EMBL/GenBank/DDBJ whole genome shotgun (WGS) entry which is preliminary data.</text>
</comment>
<evidence type="ECO:0000313" key="5">
    <source>
        <dbReference type="EMBL" id="KAK7480782.1"/>
    </source>
</evidence>
<keyword evidence="1 3" id="KW-0863">Zinc-finger</keyword>
<keyword evidence="2" id="KW-0862">Zinc</keyword>
<dbReference type="Proteomes" id="UP001519460">
    <property type="component" value="Unassembled WGS sequence"/>
</dbReference>
<protein>
    <recommendedName>
        <fullName evidence="4">RING-type domain-containing protein</fullName>
    </recommendedName>
</protein>
<gene>
    <name evidence="5" type="ORF">BaRGS_00027948</name>
</gene>
<accession>A0ABD0K1P3</accession>
<name>A0ABD0K1P3_9CAEN</name>